<dbReference type="PRINTS" id="PR01400">
    <property type="entry name" value="TACYTOLYSIN"/>
</dbReference>
<dbReference type="Gene3D" id="3.90.840.10">
    <property type="entry name" value="Thiol-activated cytolysin superfamily/Thiol-activated cytolysin, alpha-beta domain"/>
    <property type="match status" value="1"/>
</dbReference>
<dbReference type="InterPro" id="IPR001869">
    <property type="entry name" value="Thiol_cytolysin"/>
</dbReference>
<dbReference type="RefSeq" id="WP_255026166.1">
    <property type="nucleotide sequence ID" value="NZ_JANDHW010000003.1"/>
</dbReference>
<evidence type="ECO:0000313" key="2">
    <source>
        <dbReference type="Proteomes" id="UP001205603"/>
    </source>
</evidence>
<keyword evidence="2" id="KW-1185">Reference proteome</keyword>
<dbReference type="SUPFAM" id="SSF56978">
    <property type="entry name" value="Perfringolysin"/>
    <property type="match status" value="1"/>
</dbReference>
<gene>
    <name evidence="1" type="ORF">NMU02_04850</name>
</gene>
<name>A0ABT1MGC8_9BACT</name>
<organism evidence="1 2">
    <name type="scientific">Coprobacter tertius</name>
    <dbReference type="NCBI Taxonomy" id="2944915"/>
    <lineage>
        <taxon>Bacteria</taxon>
        <taxon>Pseudomonadati</taxon>
        <taxon>Bacteroidota</taxon>
        <taxon>Bacteroidia</taxon>
        <taxon>Bacteroidales</taxon>
        <taxon>Barnesiellaceae</taxon>
        <taxon>Coprobacter</taxon>
    </lineage>
</organism>
<dbReference type="EMBL" id="JANDHW010000003">
    <property type="protein sequence ID" value="MCP9611416.1"/>
    <property type="molecule type" value="Genomic_DNA"/>
</dbReference>
<dbReference type="InterPro" id="IPR036363">
    <property type="entry name" value="Thiol_cytolysin_ab_sf"/>
</dbReference>
<sequence>MNKILSIAIACMVLFIFIRCTDKEEAPLPTPHLPTAEEIFIEKINKIKELIDSAGTLPTEETTPMKRELVSRKDNDVVYRYDEETEDYGYYTPVNFTFSQKAFEKVAELPPMKSVDVIWPGNLIQGKSVADGNLAAIPVADKRAGGEIVLNVVSGQEDMMYYRHVENMSGAGVTQAMNDMLAPYESGFPADVSYLQSSVSSIEEMSYYLDMRPEELNEKSNGAFKPVNWTTYTNKVMIKLRQVFFTISYDYRGIENVFSQNIEYNDLKAYITENNPPCYIASVSYGRYFILLYESEYSENKLYDVLRKAYSTENLEDFTPQEKKIIHKSKVYMVQVGGNPVAGLETITTDPDKIREFVIGGAVFSKDNVGAPISYKVCYLQNAVPLITYKKLDVVTEKLTYIPEKKTNNVTIEIKDIFSDKLNLTGGNMQLSNHSWVTVGDIAVNVYNRDGSLFKRLPPLKTGIVRVPTKENATYRKYDHRISTGELGENTDKRVAIEFTVHYYIERYGGGTSADQRIYRKRLEFAFDDKTQTWKISDKDIYQKDSFTLMNLRDYFNFCYIDFQLGFRFSANRETYKQ</sequence>
<dbReference type="Proteomes" id="UP001205603">
    <property type="component" value="Unassembled WGS sequence"/>
</dbReference>
<accession>A0ABT1MGC8</accession>
<proteinExistence type="predicted"/>
<dbReference type="InterPro" id="IPR036359">
    <property type="entry name" value="Thiol_cytolysin_sf"/>
</dbReference>
<protein>
    <submittedName>
        <fullName evidence="1">Thiol-activated cytolysin family protein</fullName>
    </submittedName>
</protein>
<dbReference type="Pfam" id="PF01289">
    <property type="entry name" value="Thiol_cytolysin"/>
    <property type="match status" value="1"/>
</dbReference>
<reference evidence="1 2" key="1">
    <citation type="submission" date="2022-07" db="EMBL/GenBank/DDBJ databases">
        <title>Fecal culturing of patients with breast cancer.</title>
        <authorList>
            <person name="Teng N.M.Y."/>
            <person name="Kiu R."/>
            <person name="Evans R."/>
            <person name="Baker D.J."/>
            <person name="Zenner C."/>
            <person name="Robinson S.D."/>
            <person name="Hall L.J."/>
        </authorList>
    </citation>
    <scope>NUCLEOTIDE SEQUENCE [LARGE SCALE GENOMIC DNA]</scope>
    <source>
        <strain evidence="1 2">LH1063</strain>
    </source>
</reference>
<dbReference type="Gene3D" id="3.40.30.40">
    <property type="entry name" value="Perfringolysin"/>
    <property type="match status" value="1"/>
</dbReference>
<comment type="caution">
    <text evidence="1">The sequence shown here is derived from an EMBL/GenBank/DDBJ whole genome shotgun (WGS) entry which is preliminary data.</text>
</comment>
<evidence type="ECO:0000313" key="1">
    <source>
        <dbReference type="EMBL" id="MCP9611416.1"/>
    </source>
</evidence>